<dbReference type="RefSeq" id="WP_227227904.1">
    <property type="nucleotide sequence ID" value="NZ_JAJCVJ010000001.1"/>
</dbReference>
<comment type="caution">
    <text evidence="7">The sequence shown here is derived from an EMBL/GenBank/DDBJ whole genome shotgun (WGS) entry which is preliminary data.</text>
</comment>
<evidence type="ECO:0000256" key="3">
    <source>
        <dbReference type="ARBA" id="ARBA00022679"/>
    </source>
</evidence>
<gene>
    <name evidence="7" type="ORF">ACFPJ5_07390</name>
</gene>
<dbReference type="Pfam" id="PF00588">
    <property type="entry name" value="SpoU_methylase"/>
    <property type="match status" value="1"/>
</dbReference>
<dbReference type="Gene3D" id="1.10.8.590">
    <property type="match status" value="1"/>
</dbReference>
<keyword evidence="8" id="KW-1185">Reference proteome</keyword>
<feature type="compositionally biased region" description="Basic and acidic residues" evidence="5">
    <location>
        <begin position="281"/>
        <end position="290"/>
    </location>
</feature>
<evidence type="ECO:0000259" key="6">
    <source>
        <dbReference type="Pfam" id="PF00588"/>
    </source>
</evidence>
<keyword evidence="4" id="KW-0949">S-adenosyl-L-methionine</keyword>
<evidence type="ECO:0000256" key="2">
    <source>
        <dbReference type="ARBA" id="ARBA00022603"/>
    </source>
</evidence>
<evidence type="ECO:0000256" key="4">
    <source>
        <dbReference type="ARBA" id="ARBA00022691"/>
    </source>
</evidence>
<keyword evidence="3" id="KW-0808">Transferase</keyword>
<name>A0ABD5RA68_9EURY</name>
<reference evidence="7 8" key="1">
    <citation type="journal article" date="2019" name="Int. J. Syst. Evol. Microbiol.">
        <title>The Global Catalogue of Microorganisms (GCM) 10K type strain sequencing project: providing services to taxonomists for standard genome sequencing and annotation.</title>
        <authorList>
            <consortium name="The Broad Institute Genomics Platform"/>
            <consortium name="The Broad Institute Genome Sequencing Center for Infectious Disease"/>
            <person name="Wu L."/>
            <person name="Ma J."/>
        </authorList>
    </citation>
    <scope>NUCLEOTIDE SEQUENCE [LARGE SCALE GENOMIC DNA]</scope>
    <source>
        <strain evidence="7 8">CGMCC 1.12237</strain>
    </source>
</reference>
<dbReference type="Gene3D" id="3.40.1280.10">
    <property type="match status" value="1"/>
</dbReference>
<dbReference type="PIRSF" id="PIRSF004808">
    <property type="entry name" value="LasT"/>
    <property type="match status" value="1"/>
</dbReference>
<dbReference type="InterPro" id="IPR029028">
    <property type="entry name" value="Alpha/beta_knot_MTases"/>
</dbReference>
<comment type="similarity">
    <text evidence="1">Belongs to the class IV-like SAM-binding methyltransferase superfamily. RNA methyltransferase TrmH family.</text>
</comment>
<proteinExistence type="inferred from homology"/>
<dbReference type="PANTHER" id="PTHR42786">
    <property type="entry name" value="TRNA/RRNA METHYLTRANSFERASE"/>
    <property type="match status" value="1"/>
</dbReference>
<evidence type="ECO:0000313" key="7">
    <source>
        <dbReference type="EMBL" id="MFC5366761.1"/>
    </source>
</evidence>
<dbReference type="InterPro" id="IPR001537">
    <property type="entry name" value="SpoU_MeTrfase"/>
</dbReference>
<dbReference type="AlphaFoldDB" id="A0ABD5RA68"/>
<dbReference type="NCBIfam" id="TIGR00050">
    <property type="entry name" value="rRNA_methyl_1"/>
    <property type="match status" value="1"/>
</dbReference>
<dbReference type="CDD" id="cd18093">
    <property type="entry name" value="SpoU-like_TrmJ"/>
    <property type="match status" value="1"/>
</dbReference>
<dbReference type="GO" id="GO:0032259">
    <property type="term" value="P:methylation"/>
    <property type="evidence" value="ECO:0007669"/>
    <property type="project" value="UniProtKB-KW"/>
</dbReference>
<dbReference type="GO" id="GO:0008168">
    <property type="term" value="F:methyltransferase activity"/>
    <property type="evidence" value="ECO:0007669"/>
    <property type="project" value="UniProtKB-KW"/>
</dbReference>
<evidence type="ECO:0000256" key="5">
    <source>
        <dbReference type="SAM" id="MobiDB-lite"/>
    </source>
</evidence>
<dbReference type="InterPro" id="IPR029026">
    <property type="entry name" value="tRNA_m1G_MTases_N"/>
</dbReference>
<organism evidence="7 8">
    <name type="scientific">Salinirubrum litoreum</name>
    <dbReference type="NCBI Taxonomy" id="1126234"/>
    <lineage>
        <taxon>Archaea</taxon>
        <taxon>Methanobacteriati</taxon>
        <taxon>Methanobacteriota</taxon>
        <taxon>Stenosarchaea group</taxon>
        <taxon>Halobacteria</taxon>
        <taxon>Halobacteriales</taxon>
        <taxon>Haloferacaceae</taxon>
        <taxon>Salinirubrum</taxon>
    </lineage>
</organism>
<keyword evidence="2 7" id="KW-0489">Methyltransferase</keyword>
<dbReference type="InterPro" id="IPR004384">
    <property type="entry name" value="RNA_MeTrfase_TrmJ/LasT"/>
</dbReference>
<dbReference type="EMBL" id="JBHSKX010000001">
    <property type="protein sequence ID" value="MFC5366761.1"/>
    <property type="molecule type" value="Genomic_DNA"/>
</dbReference>
<feature type="region of interest" description="Disordered" evidence="5">
    <location>
        <begin position="256"/>
        <end position="290"/>
    </location>
</feature>
<dbReference type="Proteomes" id="UP001596201">
    <property type="component" value="Unassembled WGS sequence"/>
</dbReference>
<feature type="domain" description="tRNA/rRNA methyltransferase SpoU type" evidence="6">
    <location>
        <begin position="22"/>
        <end position="173"/>
    </location>
</feature>
<dbReference type="SUPFAM" id="SSF75217">
    <property type="entry name" value="alpha/beta knot"/>
    <property type="match status" value="1"/>
</dbReference>
<protein>
    <submittedName>
        <fullName evidence="7">RNA methyltransferase</fullName>
    </submittedName>
</protein>
<sequence length="290" mass="32047">MSEEAPATDSDGSTADGWQKPVVVVVDAETPGNVGTIARAMKNFGLSELKLVTPPPLEPDGEAYGFAGHAREDVLPNAEEVTFDEVVQNYHTVGFTAITNEDSRRHVRWPFTTPVELRETLQEVDTRTALVFGREGKGLNNDELARLDQVASIPASEEYPVMNLGQAATVVLYELRELTLDETQLPDPDQSRAPEAEIERFYDYFADFLDLSDHKAHKQGKTNRMIRRLIGRAHPTDREMATLLGVFRRANEKLRRAEGAWDRPASGTEQSDDVGSAGGHGDVDSASREN</sequence>
<evidence type="ECO:0000313" key="8">
    <source>
        <dbReference type="Proteomes" id="UP001596201"/>
    </source>
</evidence>
<evidence type="ECO:0000256" key="1">
    <source>
        <dbReference type="ARBA" id="ARBA00007228"/>
    </source>
</evidence>
<dbReference type="PANTHER" id="PTHR42786:SF2">
    <property type="entry name" value="TRNA (CYTIDINE_URIDINE-2'-O-)-METHYLTRANSFERASE TRMJ"/>
    <property type="match status" value="1"/>
</dbReference>
<accession>A0ABD5RA68</accession>